<dbReference type="InterPro" id="IPR003748">
    <property type="entry name" value="DUF169"/>
</dbReference>
<dbReference type="EMBL" id="FQZM01000012">
    <property type="protein sequence ID" value="SHI81379.1"/>
    <property type="molecule type" value="Genomic_DNA"/>
</dbReference>
<dbReference type="RefSeq" id="WP_072867883.1">
    <property type="nucleotide sequence ID" value="NZ_FQZM01000012.1"/>
</dbReference>
<dbReference type="Proteomes" id="UP000184529">
    <property type="component" value="Unassembled WGS sequence"/>
</dbReference>
<accession>A0A1M6E7L7</accession>
<dbReference type="PANTHER" id="PTHR37954">
    <property type="entry name" value="BLL4979 PROTEIN"/>
    <property type="match status" value="1"/>
</dbReference>
<keyword evidence="2" id="KW-1185">Reference proteome</keyword>
<proteinExistence type="predicted"/>
<evidence type="ECO:0000313" key="2">
    <source>
        <dbReference type="Proteomes" id="UP000184529"/>
    </source>
</evidence>
<gene>
    <name evidence="1" type="ORF">SAMN02745219_01131</name>
</gene>
<name>A0A1M6E7L7_9FIRM</name>
<reference evidence="2" key="1">
    <citation type="submission" date="2016-11" db="EMBL/GenBank/DDBJ databases">
        <authorList>
            <person name="Varghese N."/>
            <person name="Submissions S."/>
        </authorList>
    </citation>
    <scope>NUCLEOTIDE SEQUENCE [LARGE SCALE GENOMIC DNA]</scope>
    <source>
        <strain evidence="2">DSM 16057</strain>
    </source>
</reference>
<protein>
    <submittedName>
        <fullName evidence="1">Uncharacterized conserved protein, DUF169 family</fullName>
    </submittedName>
</protein>
<dbReference type="Pfam" id="PF02596">
    <property type="entry name" value="DUF169"/>
    <property type="match status" value="1"/>
</dbReference>
<dbReference type="PANTHER" id="PTHR37954:SF3">
    <property type="entry name" value="DUF169 DOMAIN-CONTAINING PROTEIN"/>
    <property type="match status" value="1"/>
</dbReference>
<organism evidence="1 2">
    <name type="scientific">Desulfofundulus thermosubterraneus DSM 16057</name>
    <dbReference type="NCBI Taxonomy" id="1121432"/>
    <lineage>
        <taxon>Bacteria</taxon>
        <taxon>Bacillati</taxon>
        <taxon>Bacillota</taxon>
        <taxon>Clostridia</taxon>
        <taxon>Eubacteriales</taxon>
        <taxon>Peptococcaceae</taxon>
        <taxon>Desulfofundulus</taxon>
    </lineage>
</organism>
<dbReference type="AlphaFoldDB" id="A0A1M6E7L7"/>
<dbReference type="STRING" id="1121432.SAMN02745219_01131"/>
<sequence>MSELSVSRLEYLAERFDRLLRPTSFPVAVKLYKDPEELKRVKEKNGRTVRMVEGKNLTVCQLIGQARYLGRVLGGTKETASMCMYGSWVLGFEELPVEYMHGYVRSYFINEEVAERNFATTPRFEVGSYSGILVAPLEKMPVMPDVVIIFGNTAQIYRLIHAYNYNKGVRLEFSSNGEAGGCADLIPLPVMSQKPSIALPCNGARMLSWPSDDGLAFAIPAACVEDIVAGLEFTHAGMIRYPLTWVHLDWEVQGRIKDVIRGKGFYPKEKRSI</sequence>
<evidence type="ECO:0000313" key="1">
    <source>
        <dbReference type="EMBL" id="SHI81379.1"/>
    </source>
</evidence>